<dbReference type="EMBL" id="GL349488">
    <property type="protein sequence ID" value="KNC54307.1"/>
    <property type="molecule type" value="Genomic_DNA"/>
</dbReference>
<reference evidence="1 2" key="1">
    <citation type="submission" date="2010-05" db="EMBL/GenBank/DDBJ databases">
        <title>The Genome Sequence of Thecamonas trahens ATCC 50062.</title>
        <authorList>
            <consortium name="The Broad Institute Genome Sequencing Platform"/>
            <person name="Russ C."/>
            <person name="Cuomo C."/>
            <person name="Shea T."/>
            <person name="Young S.K."/>
            <person name="Zeng Q."/>
            <person name="Koehrsen M."/>
            <person name="Haas B."/>
            <person name="Borodovsky M."/>
            <person name="Guigo R."/>
            <person name="Alvarado L."/>
            <person name="Berlin A."/>
            <person name="Bochicchio J."/>
            <person name="Borenstein D."/>
            <person name="Chapman S."/>
            <person name="Chen Z."/>
            <person name="Freedman E."/>
            <person name="Gellesch M."/>
            <person name="Goldberg J."/>
            <person name="Griggs A."/>
            <person name="Gujja S."/>
            <person name="Heilman E."/>
            <person name="Heiman D."/>
            <person name="Hepburn T."/>
            <person name="Howarth C."/>
            <person name="Jen D."/>
            <person name="Larson L."/>
            <person name="Mehta T."/>
            <person name="Park D."/>
            <person name="Pearson M."/>
            <person name="Roberts A."/>
            <person name="Saif S."/>
            <person name="Shenoy N."/>
            <person name="Sisk P."/>
            <person name="Stolte C."/>
            <person name="Sykes S."/>
            <person name="Thomson T."/>
            <person name="Walk T."/>
            <person name="White J."/>
            <person name="Yandava C."/>
            <person name="Burger G."/>
            <person name="Gray M.W."/>
            <person name="Holland P.W.H."/>
            <person name="King N."/>
            <person name="Lang F.B.F."/>
            <person name="Roger A.J."/>
            <person name="Ruiz-Trillo I."/>
            <person name="Lander E."/>
            <person name="Nusbaum C."/>
        </authorList>
    </citation>
    <scope>NUCLEOTIDE SEQUENCE [LARGE SCALE GENOMIC DNA]</scope>
    <source>
        <strain evidence="1 2">ATCC 50062</strain>
    </source>
</reference>
<accession>A0A0L0DPT4</accession>
<dbReference type="Proteomes" id="UP000054408">
    <property type="component" value="Unassembled WGS sequence"/>
</dbReference>
<keyword evidence="2" id="KW-1185">Reference proteome</keyword>
<evidence type="ECO:0000313" key="2">
    <source>
        <dbReference type="Proteomes" id="UP000054408"/>
    </source>
</evidence>
<dbReference type="AlphaFoldDB" id="A0A0L0DPT4"/>
<gene>
    <name evidence="1" type="ORF">AMSG_10291</name>
</gene>
<protein>
    <submittedName>
        <fullName evidence="1">Uncharacterized protein</fullName>
    </submittedName>
</protein>
<sequence length="219" mass="22680">MAAHAESTELVALLRRRCGDPEAALAACRQREVETAVGLCRARAGCPSIVADYEACLEVHLQSAAGGDAAASQLDLMAQHPETAVCQAEASKLSTCAMAVAQLVDGAPAPVPRGVEAELTAACRKVNDKLAACEARQSRGVVPAQPGACAKAREAALLCAGRVVCPADTAALSACRTRTLWGWLPFADCEPATDAVHRCLAAFYATLAKRKQLNAAAGR</sequence>
<evidence type="ECO:0000313" key="1">
    <source>
        <dbReference type="EMBL" id="KNC54307.1"/>
    </source>
</evidence>
<dbReference type="RefSeq" id="XP_013753768.1">
    <property type="nucleotide sequence ID" value="XM_013898314.1"/>
</dbReference>
<proteinExistence type="predicted"/>
<name>A0A0L0DPT4_THETB</name>
<organism evidence="1 2">
    <name type="scientific">Thecamonas trahens ATCC 50062</name>
    <dbReference type="NCBI Taxonomy" id="461836"/>
    <lineage>
        <taxon>Eukaryota</taxon>
        <taxon>Apusozoa</taxon>
        <taxon>Apusomonadida</taxon>
        <taxon>Apusomonadidae</taxon>
        <taxon>Thecamonas</taxon>
    </lineage>
</organism>
<dbReference type="GeneID" id="25568550"/>